<keyword evidence="3" id="KW-1185">Reference proteome</keyword>
<sequence>MILCPDNGLGMASIASSNPLSLPGALSHRPPCLEQNQSPLEENRLDKLQDKDLADAKTGKYVQSQQCMLSNRYDTPESRDNPPSNSSKNNQTTRRSFRISLSLLCIPHGRPTYSLNFISPSKFYSSQGKNGYWPYEEWRPKPDFSIGTRAR</sequence>
<reference evidence="2" key="1">
    <citation type="submission" date="2020-08" db="EMBL/GenBank/DDBJ databases">
        <title>Genome sequencing and assembly of the red palm weevil Rhynchophorus ferrugineus.</title>
        <authorList>
            <person name="Dias G.B."/>
            <person name="Bergman C.M."/>
            <person name="Manee M."/>
        </authorList>
    </citation>
    <scope>NUCLEOTIDE SEQUENCE</scope>
    <source>
        <strain evidence="2">AA-2017</strain>
        <tissue evidence="2">Whole larva</tissue>
    </source>
</reference>
<accession>A0A834M7T3</accession>
<comment type="caution">
    <text evidence="2">The sequence shown here is derived from an EMBL/GenBank/DDBJ whole genome shotgun (WGS) entry which is preliminary data.</text>
</comment>
<protein>
    <submittedName>
        <fullName evidence="2">Uncharacterized protein</fullName>
    </submittedName>
</protein>
<gene>
    <name evidence="2" type="ORF">GWI33_013486</name>
</gene>
<feature type="compositionally biased region" description="Polar residues" evidence="1">
    <location>
        <begin position="61"/>
        <end position="73"/>
    </location>
</feature>
<feature type="compositionally biased region" description="Polar residues" evidence="1">
    <location>
        <begin position="81"/>
        <end position="94"/>
    </location>
</feature>
<dbReference type="Proteomes" id="UP000625711">
    <property type="component" value="Unassembled WGS sequence"/>
</dbReference>
<evidence type="ECO:0000313" key="2">
    <source>
        <dbReference type="EMBL" id="KAF7273823.1"/>
    </source>
</evidence>
<dbReference type="EMBL" id="JAACXV010013280">
    <property type="protein sequence ID" value="KAF7273823.1"/>
    <property type="molecule type" value="Genomic_DNA"/>
</dbReference>
<dbReference type="AlphaFoldDB" id="A0A834M7T3"/>
<evidence type="ECO:0000313" key="3">
    <source>
        <dbReference type="Proteomes" id="UP000625711"/>
    </source>
</evidence>
<name>A0A834M7T3_RHYFE</name>
<evidence type="ECO:0000256" key="1">
    <source>
        <dbReference type="SAM" id="MobiDB-lite"/>
    </source>
</evidence>
<organism evidence="2 3">
    <name type="scientific">Rhynchophorus ferrugineus</name>
    <name type="common">Red palm weevil</name>
    <name type="synonym">Curculio ferrugineus</name>
    <dbReference type="NCBI Taxonomy" id="354439"/>
    <lineage>
        <taxon>Eukaryota</taxon>
        <taxon>Metazoa</taxon>
        <taxon>Ecdysozoa</taxon>
        <taxon>Arthropoda</taxon>
        <taxon>Hexapoda</taxon>
        <taxon>Insecta</taxon>
        <taxon>Pterygota</taxon>
        <taxon>Neoptera</taxon>
        <taxon>Endopterygota</taxon>
        <taxon>Coleoptera</taxon>
        <taxon>Polyphaga</taxon>
        <taxon>Cucujiformia</taxon>
        <taxon>Curculionidae</taxon>
        <taxon>Dryophthorinae</taxon>
        <taxon>Rhynchophorus</taxon>
    </lineage>
</organism>
<feature type="region of interest" description="Disordered" evidence="1">
    <location>
        <begin position="55"/>
        <end position="94"/>
    </location>
</feature>
<proteinExistence type="predicted"/>